<evidence type="ECO:0000256" key="6">
    <source>
        <dbReference type="PROSITE-ProRule" id="PRU00191"/>
    </source>
</evidence>
<reference evidence="10" key="1">
    <citation type="journal article" date="2023" name="Science">
        <title>Genome structures resolve the early diversification of teleost fishes.</title>
        <authorList>
            <person name="Parey E."/>
            <person name="Louis A."/>
            <person name="Montfort J."/>
            <person name="Bouchez O."/>
            <person name="Roques C."/>
            <person name="Iampietro C."/>
            <person name="Lluch J."/>
            <person name="Castinel A."/>
            <person name="Donnadieu C."/>
            <person name="Desvignes T."/>
            <person name="Floi Bucao C."/>
            <person name="Jouanno E."/>
            <person name="Wen M."/>
            <person name="Mejri S."/>
            <person name="Dirks R."/>
            <person name="Jansen H."/>
            <person name="Henkel C."/>
            <person name="Chen W.J."/>
            <person name="Zahm M."/>
            <person name="Cabau C."/>
            <person name="Klopp C."/>
            <person name="Thompson A.W."/>
            <person name="Robinson-Rechavi M."/>
            <person name="Braasch I."/>
            <person name="Lecointre G."/>
            <person name="Bobe J."/>
            <person name="Postlethwait J.H."/>
            <person name="Berthelot C."/>
            <person name="Roest Crollius H."/>
            <person name="Guiguen Y."/>
        </authorList>
    </citation>
    <scope>NUCLEOTIDE SEQUENCE</scope>
    <source>
        <strain evidence="10">Concon-B</strain>
    </source>
</reference>
<feature type="region of interest" description="Disordered" evidence="7">
    <location>
        <begin position="205"/>
        <end position="381"/>
    </location>
</feature>
<dbReference type="SMART" id="SM00252">
    <property type="entry name" value="SH2"/>
    <property type="match status" value="1"/>
</dbReference>
<protein>
    <recommendedName>
        <fullName evidence="5">SH3 domain-binding protein 2</fullName>
    </recommendedName>
</protein>
<dbReference type="OrthoDB" id="10254483at2759"/>
<dbReference type="Pfam" id="PF00169">
    <property type="entry name" value="PH"/>
    <property type="match status" value="1"/>
</dbReference>
<feature type="compositionally biased region" description="Pro residues" evidence="7">
    <location>
        <begin position="275"/>
        <end position="295"/>
    </location>
</feature>
<dbReference type="InterPro" id="IPR011993">
    <property type="entry name" value="PH-like_dom_sf"/>
</dbReference>
<dbReference type="InterPro" id="IPR035848">
    <property type="entry name" value="SH3BP2"/>
</dbReference>
<evidence type="ECO:0000256" key="4">
    <source>
        <dbReference type="ARBA" id="ARBA00056733"/>
    </source>
</evidence>
<dbReference type="PROSITE" id="PS50001">
    <property type="entry name" value="SH2"/>
    <property type="match status" value="1"/>
</dbReference>
<dbReference type="FunFam" id="3.30.505.10:FF:000043">
    <property type="entry name" value="SH3 domain binding protein 2"/>
    <property type="match status" value="1"/>
</dbReference>
<feature type="domain" description="SH2" evidence="8">
    <location>
        <begin position="414"/>
        <end position="510"/>
    </location>
</feature>
<feature type="compositionally biased region" description="Pro residues" evidence="7">
    <location>
        <begin position="306"/>
        <end position="318"/>
    </location>
</feature>
<dbReference type="Proteomes" id="UP001152803">
    <property type="component" value="Unassembled WGS sequence"/>
</dbReference>
<accession>A0A9Q1D716</accession>
<dbReference type="SUPFAM" id="SSF55550">
    <property type="entry name" value="SH2 domain"/>
    <property type="match status" value="1"/>
</dbReference>
<dbReference type="SMART" id="SM00233">
    <property type="entry name" value="PH"/>
    <property type="match status" value="1"/>
</dbReference>
<evidence type="ECO:0000259" key="9">
    <source>
        <dbReference type="PROSITE" id="PS50003"/>
    </source>
</evidence>
<proteinExistence type="predicted"/>
<dbReference type="Gene3D" id="3.30.505.10">
    <property type="entry name" value="SH2 domain"/>
    <property type="match status" value="1"/>
</dbReference>
<name>A0A9Q1D716_CONCO</name>
<dbReference type="Pfam" id="PF00017">
    <property type="entry name" value="SH2"/>
    <property type="match status" value="1"/>
</dbReference>
<dbReference type="InterPro" id="IPR000980">
    <property type="entry name" value="SH2"/>
</dbReference>
<evidence type="ECO:0000256" key="2">
    <source>
        <dbReference type="ARBA" id="ARBA00022999"/>
    </source>
</evidence>
<keyword evidence="2 6" id="KW-0727">SH2 domain</keyword>
<evidence type="ECO:0000313" key="11">
    <source>
        <dbReference type="Proteomes" id="UP001152803"/>
    </source>
</evidence>
<dbReference type="PANTHER" id="PTHR15126">
    <property type="entry name" value="SH3-BINDING"/>
    <property type="match status" value="1"/>
</dbReference>
<dbReference type="InterPro" id="IPR036860">
    <property type="entry name" value="SH2_dom_sf"/>
</dbReference>
<dbReference type="SUPFAM" id="SSF50729">
    <property type="entry name" value="PH domain-like"/>
    <property type="match status" value="1"/>
</dbReference>
<evidence type="ECO:0000256" key="3">
    <source>
        <dbReference type="ARBA" id="ARBA00023036"/>
    </source>
</evidence>
<dbReference type="FunFam" id="2.30.29.30:FF:000147">
    <property type="entry name" value="SH3 domain-binding protein 2 isoform X2"/>
    <property type="match status" value="1"/>
</dbReference>
<comment type="caution">
    <text evidence="10">The sequence shown here is derived from an EMBL/GenBank/DDBJ whole genome shotgun (WGS) entry which is preliminary data.</text>
</comment>
<dbReference type="Gene3D" id="2.30.29.30">
    <property type="entry name" value="Pleckstrin-homology domain (PH domain)/Phosphotyrosine-binding domain (PTB)"/>
    <property type="match status" value="1"/>
</dbReference>
<dbReference type="GO" id="GO:0007165">
    <property type="term" value="P:signal transduction"/>
    <property type="evidence" value="ECO:0007669"/>
    <property type="project" value="InterPro"/>
</dbReference>
<keyword evidence="1" id="KW-0597">Phosphoprotein</keyword>
<feature type="compositionally biased region" description="Pro residues" evidence="7">
    <location>
        <begin position="228"/>
        <end position="240"/>
    </location>
</feature>
<gene>
    <name evidence="10" type="ORF">COCON_G00166130</name>
</gene>
<evidence type="ECO:0000256" key="7">
    <source>
        <dbReference type="SAM" id="MobiDB-lite"/>
    </source>
</evidence>
<feature type="domain" description="PH" evidence="9">
    <location>
        <begin position="56"/>
        <end position="160"/>
    </location>
</feature>
<dbReference type="InterPro" id="IPR001849">
    <property type="entry name" value="PH_domain"/>
</dbReference>
<organism evidence="10 11">
    <name type="scientific">Conger conger</name>
    <name type="common">Conger eel</name>
    <name type="synonym">Muraena conger</name>
    <dbReference type="NCBI Taxonomy" id="82655"/>
    <lineage>
        <taxon>Eukaryota</taxon>
        <taxon>Metazoa</taxon>
        <taxon>Chordata</taxon>
        <taxon>Craniata</taxon>
        <taxon>Vertebrata</taxon>
        <taxon>Euteleostomi</taxon>
        <taxon>Actinopterygii</taxon>
        <taxon>Neopterygii</taxon>
        <taxon>Teleostei</taxon>
        <taxon>Anguilliformes</taxon>
        <taxon>Congridae</taxon>
        <taxon>Conger</taxon>
    </lineage>
</organism>
<dbReference type="PROSITE" id="PS50003">
    <property type="entry name" value="PH_DOMAIN"/>
    <property type="match status" value="1"/>
</dbReference>
<keyword evidence="11" id="KW-1185">Reference proteome</keyword>
<keyword evidence="3" id="KW-0729">SH3-binding</keyword>
<evidence type="ECO:0000256" key="5">
    <source>
        <dbReference type="ARBA" id="ARBA00070257"/>
    </source>
</evidence>
<sequence length="516" mass="57595">MATSIKKKKSFAFSNQQSARMCFKERDLTNMASAEISWPVPMRAIGAQNLLTMPGGVSQSGYLHKKGGSQFSLLKWPLRFIILHKGCIYYFKSSTSPSPQGAFSLMGYNRVMRAPEETTSSNVFPFKIVHFSKKHRTWCFSAASEEERKSWMLYLRKEIDYYHDRKESHVQSDSDSDADSFYGSIERPLEINYSADAPEEDYVLEDDEDEEEDYLKPDGSQNSADRPAVPPPSYSPPPVPVQSSKASPRAENAFSYLKGPQPPAPTKNLPEPVLKKPPPPLPPTKGLPPPLPFAPHLPNLSKEKPTPAPKGPRPPVPLPANLKKPHPPASTMPSRGSAPAVTTPIHKPLLVPKPVHLTPAKPNPTRSSLQRPSPIGQSFRSSMDEMPAHLQKKVADNEDDSDDDYEKVQLPESAFVDTTDTTDVERLFKETDKSPQDGLYCIRNSGTKTSKVLVVWDVSFKKARNYRLFEENGRIYLDADMTFPSLAALVEHYYSNALPNHGSLCLQKPYGYTAPR</sequence>
<evidence type="ECO:0000259" key="8">
    <source>
        <dbReference type="PROSITE" id="PS50001"/>
    </source>
</evidence>
<dbReference type="EMBL" id="JAFJMO010000012">
    <property type="protein sequence ID" value="KAJ8260890.1"/>
    <property type="molecule type" value="Genomic_DNA"/>
</dbReference>
<evidence type="ECO:0000256" key="1">
    <source>
        <dbReference type="ARBA" id="ARBA00022553"/>
    </source>
</evidence>
<comment type="function">
    <text evidence="4">Binds differentially to the SH3 domains of certain proteins of signal transduction pathways. Binds to phosphatidylinositols; linking the hemopoietic tyrosine kinase fes to the cytoplasmic membrane in a phosphorylation dependent mechanism.</text>
</comment>
<dbReference type="PANTHER" id="PTHR15126:SF4">
    <property type="entry name" value="SH3 DOMAIN-BINDING PROTEIN 2"/>
    <property type="match status" value="1"/>
</dbReference>
<dbReference type="CDD" id="cd13308">
    <property type="entry name" value="PH_3BP2"/>
    <property type="match status" value="1"/>
</dbReference>
<feature type="compositionally biased region" description="Polar residues" evidence="7">
    <location>
        <begin position="364"/>
        <end position="381"/>
    </location>
</feature>
<evidence type="ECO:0000313" key="10">
    <source>
        <dbReference type="EMBL" id="KAJ8260890.1"/>
    </source>
</evidence>
<dbReference type="GO" id="GO:0017124">
    <property type="term" value="F:SH3 domain binding"/>
    <property type="evidence" value="ECO:0007669"/>
    <property type="project" value="UniProtKB-KW"/>
</dbReference>
<dbReference type="AlphaFoldDB" id="A0A9Q1D716"/>